<reference evidence="1" key="1">
    <citation type="journal article" date="2002" name="Science">
        <title>The genome sequence of the malaria mosquito Anopheles gambiae.</title>
        <authorList>
            <person name="Holt R.A."/>
            <person name="Subramanian G.M."/>
            <person name="Halpern A."/>
            <person name="Sutton G.G."/>
            <person name="Charlab R."/>
            <person name="Nusskern D.R."/>
            <person name="Wincker P."/>
            <person name="Clark A.G."/>
            <person name="Ribeiro J.M."/>
            <person name="Wides R."/>
            <person name="Salzberg S.L."/>
            <person name="Loftus B."/>
            <person name="Yandell M."/>
            <person name="Majoros W.H."/>
            <person name="Rusch D.B."/>
            <person name="Lai Z."/>
            <person name="Kraft C.L."/>
            <person name="Abril J.F."/>
            <person name="Anthouard V."/>
            <person name="Arensburger P."/>
            <person name="Atkinson P.W."/>
            <person name="Baden H."/>
            <person name="de Berardinis V."/>
            <person name="Baldwin D."/>
            <person name="Benes V."/>
            <person name="Biedler J."/>
            <person name="Blass C."/>
            <person name="Bolanos R."/>
            <person name="Boscus D."/>
            <person name="Barnstead M."/>
            <person name="Cai S."/>
            <person name="Center A."/>
            <person name="Chaturverdi K."/>
            <person name="Christophides G.K."/>
            <person name="Chrystal M.A."/>
            <person name="Clamp M."/>
            <person name="Cravchik A."/>
            <person name="Curwen V."/>
            <person name="Dana A."/>
            <person name="Delcher A."/>
            <person name="Dew I."/>
            <person name="Evans C.A."/>
            <person name="Flanigan M."/>
            <person name="Grundschober-Freimoser A."/>
            <person name="Friedli L."/>
            <person name="Gu Z."/>
            <person name="Guan P."/>
            <person name="Guigo R."/>
            <person name="Hillenmeyer M.E."/>
            <person name="Hladun S.L."/>
            <person name="Hogan J.R."/>
            <person name="Hong Y.S."/>
            <person name="Hoover J."/>
            <person name="Jaillon O."/>
            <person name="Ke Z."/>
            <person name="Kodira C."/>
            <person name="Kokoza E."/>
            <person name="Koutsos A."/>
            <person name="Letunic I."/>
            <person name="Levitsky A."/>
            <person name="Liang Y."/>
            <person name="Lin J.J."/>
            <person name="Lobo N.F."/>
            <person name="Lopez J.R."/>
            <person name="Malek J.A."/>
            <person name="McIntosh T.C."/>
            <person name="Meister S."/>
            <person name="Miller J."/>
            <person name="Mobarry C."/>
            <person name="Mongin E."/>
            <person name="Murphy S.D."/>
            <person name="O'Brochta D.A."/>
            <person name="Pfannkoch C."/>
            <person name="Qi R."/>
            <person name="Regier M.A."/>
            <person name="Remington K."/>
            <person name="Shao H."/>
            <person name="Sharakhova M.V."/>
            <person name="Sitter C.D."/>
            <person name="Shetty J."/>
            <person name="Smith T.J."/>
            <person name="Strong R."/>
            <person name="Sun J."/>
            <person name="Thomasova D."/>
            <person name="Ton L.Q."/>
            <person name="Topalis P."/>
            <person name="Tu Z."/>
            <person name="Unger M.F."/>
            <person name="Walenz B."/>
            <person name="Wang A."/>
            <person name="Wang J."/>
            <person name="Wang M."/>
            <person name="Wang X."/>
            <person name="Woodford K.J."/>
            <person name="Wortman J.R."/>
            <person name="Wu M."/>
            <person name="Yao A."/>
            <person name="Zdobnov E.M."/>
            <person name="Zhang H."/>
            <person name="Zhao Q."/>
            <person name="Zhao S."/>
            <person name="Zhu S.C."/>
            <person name="Zhimulev I."/>
            <person name="Coluzzi M."/>
            <person name="della Torre A."/>
            <person name="Roth C.W."/>
            <person name="Louis C."/>
            <person name="Kalush F."/>
            <person name="Mural R.J."/>
            <person name="Myers E.W."/>
            <person name="Adams M.D."/>
            <person name="Smith H.O."/>
            <person name="Broder S."/>
            <person name="Gardner M.J."/>
            <person name="Fraser C.M."/>
            <person name="Birney E."/>
            <person name="Bork P."/>
            <person name="Brey P.T."/>
            <person name="Venter J.C."/>
            <person name="Weissenbach J."/>
            <person name="Kafatos F.C."/>
            <person name="Collins F.H."/>
            <person name="Hoffman S.L."/>
        </authorList>
    </citation>
    <scope>NUCLEOTIDE SEQUENCE [LARGE SCALE GENOMIC DNA]</scope>
    <source>
        <strain evidence="1">PEST</strain>
    </source>
</reference>
<dbReference type="PaxDb" id="7165-AGAP005970-PA"/>
<dbReference type="EMBL" id="AAAB01008960">
    <property type="protein sequence ID" value="EDO63771.1"/>
    <property type="molecule type" value="Genomic_DNA"/>
</dbReference>
<sequence length="118" mass="14616">MQSDRETGWQDLFSSPYRGRGRLISNILSFTFNRYYQRNDPLHNLPRTLLKEISDEGTLKLIHLTIAHFAVFRFTTFRHRPKYHVKPHRWEYTYRAWIFDFSDWFWLVDRYKDRTIPD</sequence>
<evidence type="ECO:0000313" key="1">
    <source>
        <dbReference type="EMBL" id="EDO63771.1"/>
    </source>
</evidence>
<reference evidence="1" key="5">
    <citation type="submission" date="2011-05" db="EMBL/GenBank/DDBJ databases">
        <authorList>
            <consortium name="VectorBase"/>
        </authorList>
    </citation>
    <scope>NUCLEOTIDE SEQUENCE</scope>
    <source>
        <strain evidence="1">PEST</strain>
    </source>
</reference>
<feature type="non-terminal residue" evidence="1">
    <location>
        <position position="118"/>
    </location>
</feature>
<protein>
    <submittedName>
        <fullName evidence="1">AGAP005970-PA</fullName>
    </submittedName>
</protein>
<gene>
    <name evidence="1" type="ORF">AgaP_AGAP005970</name>
</gene>
<name>A7UTZ5_ANOGA</name>
<proteinExistence type="predicted"/>
<reference evidence="1" key="2">
    <citation type="submission" date="2002-03" db="EMBL/GenBank/DDBJ databases">
        <authorList>
            <consortium name="The Anopheles Genome Sequencing Consortium"/>
        </authorList>
    </citation>
    <scope>NUCLEOTIDE SEQUENCE</scope>
    <source>
        <strain evidence="1">PEST</strain>
    </source>
</reference>
<reference evidence="1" key="3">
    <citation type="journal article" date="2004" name="Trends Parasitol.">
        <title>The Anopheles gambiae genome: an update.</title>
        <authorList>
            <person name="Mongin E."/>
            <person name="Louis C."/>
            <person name="Holt R.A."/>
            <person name="Birney E."/>
            <person name="Collins F.H."/>
        </authorList>
    </citation>
    <scope>NUCLEOTIDE SEQUENCE</scope>
    <source>
        <strain evidence="1">PEST</strain>
    </source>
</reference>
<accession>A7UTZ5</accession>
<organism evidence="1">
    <name type="scientific">Anopheles gambiae</name>
    <name type="common">African malaria mosquito</name>
    <dbReference type="NCBI Taxonomy" id="7165"/>
    <lineage>
        <taxon>Eukaryota</taxon>
        <taxon>Metazoa</taxon>
        <taxon>Ecdysozoa</taxon>
        <taxon>Arthropoda</taxon>
        <taxon>Hexapoda</taxon>
        <taxon>Insecta</taxon>
        <taxon>Pterygota</taxon>
        <taxon>Neoptera</taxon>
        <taxon>Endopterygota</taxon>
        <taxon>Diptera</taxon>
        <taxon>Nematocera</taxon>
        <taxon>Culicoidea</taxon>
        <taxon>Culicidae</taxon>
        <taxon>Anophelinae</taxon>
        <taxon>Anopheles</taxon>
    </lineage>
</organism>
<comment type="caution">
    <text evidence="1">The sequence shown here is derived from an EMBL/GenBank/DDBJ whole genome shotgun (WGS) entry which is preliminary data.</text>
</comment>
<reference evidence="1" key="4">
    <citation type="journal article" date="2007" name="Genome Biol.">
        <title>Update of the Anopheles gambiae PEST genome assembly.</title>
        <authorList>
            <person name="Sharakhova M.V."/>
            <person name="Hammond M.P."/>
            <person name="Lobo N.F."/>
            <person name="Krzywinski J."/>
            <person name="Unger M.F."/>
            <person name="Hillenmeyer M.E."/>
            <person name="Bruggner R.V."/>
            <person name="Birney E."/>
            <person name="Collins F.H."/>
        </authorList>
    </citation>
    <scope>NUCLEOTIDE SEQUENCE</scope>
    <source>
        <strain evidence="1">PEST</strain>
    </source>
</reference>
<dbReference type="AlphaFoldDB" id="A7UTZ5"/>
<dbReference type="HOGENOM" id="CLU_2078812_0_0_1"/>